<dbReference type="PANTHER" id="PTHR11439:SF517">
    <property type="entry name" value="CYSTEINE-RICH RLK (RECEPTOR-LIKE PROTEIN KINASE) 8"/>
    <property type="match status" value="1"/>
</dbReference>
<comment type="caution">
    <text evidence="1">The sequence shown here is derived from an EMBL/GenBank/DDBJ whole genome shotgun (WGS) entry which is preliminary data.</text>
</comment>
<dbReference type="PANTHER" id="PTHR11439">
    <property type="entry name" value="GAG-POL-RELATED RETROTRANSPOSON"/>
    <property type="match status" value="1"/>
</dbReference>
<evidence type="ECO:0000313" key="2">
    <source>
        <dbReference type="Proteomes" id="UP001159364"/>
    </source>
</evidence>
<organism evidence="1 2">
    <name type="scientific">Erythroxylum novogranatense</name>
    <dbReference type="NCBI Taxonomy" id="1862640"/>
    <lineage>
        <taxon>Eukaryota</taxon>
        <taxon>Viridiplantae</taxon>
        <taxon>Streptophyta</taxon>
        <taxon>Embryophyta</taxon>
        <taxon>Tracheophyta</taxon>
        <taxon>Spermatophyta</taxon>
        <taxon>Magnoliopsida</taxon>
        <taxon>eudicotyledons</taxon>
        <taxon>Gunneridae</taxon>
        <taxon>Pentapetalae</taxon>
        <taxon>rosids</taxon>
        <taxon>fabids</taxon>
        <taxon>Malpighiales</taxon>
        <taxon>Erythroxylaceae</taxon>
        <taxon>Erythroxylum</taxon>
    </lineage>
</organism>
<dbReference type="EMBL" id="JAIWQS010000003">
    <property type="protein sequence ID" value="KAJ8770292.1"/>
    <property type="molecule type" value="Genomic_DNA"/>
</dbReference>
<dbReference type="Proteomes" id="UP001159364">
    <property type="component" value="Linkage Group LG03"/>
</dbReference>
<gene>
    <name evidence="1" type="ORF">K2173_013008</name>
</gene>
<reference evidence="1 2" key="1">
    <citation type="submission" date="2021-09" db="EMBL/GenBank/DDBJ databases">
        <title>Genomic insights and catalytic innovation underlie evolution of tropane alkaloids biosynthesis.</title>
        <authorList>
            <person name="Wang Y.-J."/>
            <person name="Tian T."/>
            <person name="Huang J.-P."/>
            <person name="Huang S.-X."/>
        </authorList>
    </citation>
    <scope>NUCLEOTIDE SEQUENCE [LARGE SCALE GENOMIC DNA]</scope>
    <source>
        <strain evidence="1">KIB-2018</strain>
        <tissue evidence="1">Leaf</tissue>
    </source>
</reference>
<evidence type="ECO:0000313" key="1">
    <source>
        <dbReference type="EMBL" id="KAJ8770292.1"/>
    </source>
</evidence>
<evidence type="ECO:0008006" key="3">
    <source>
        <dbReference type="Google" id="ProtNLM"/>
    </source>
</evidence>
<keyword evidence="2" id="KW-1185">Reference proteome</keyword>
<protein>
    <recommendedName>
        <fullName evidence="3">Retrovirus-related Pol polyprotein from transposon TNT 1-94</fullName>
    </recommendedName>
</protein>
<name>A0AAV8TTJ4_9ROSI</name>
<accession>A0AAV8TTJ4</accession>
<dbReference type="AlphaFoldDB" id="A0AAV8TTJ4"/>
<sequence>MDACKPILTPVKERLKLVKDGSGDLVNATNFRRLIRSLSYLTVIRPNIVYRVGIMSIFMDSPLQSHWQAAKRILRYIKNSDWVGDVEKRKSTSSYVFHLCSGAIS</sequence>
<proteinExistence type="predicted"/>